<feature type="region of interest" description="Disordered" evidence="1">
    <location>
        <begin position="1"/>
        <end position="25"/>
    </location>
</feature>
<proteinExistence type="predicted"/>
<comment type="caution">
    <text evidence="2">The sequence shown here is derived from an EMBL/GenBank/DDBJ whole genome shotgun (WGS) entry which is preliminary data.</text>
</comment>
<gene>
    <name evidence="2" type="ORF">DVH24_042167</name>
</gene>
<dbReference type="AlphaFoldDB" id="A0A498IYC0"/>
<keyword evidence="3" id="KW-1185">Reference proteome</keyword>
<evidence type="ECO:0000313" key="3">
    <source>
        <dbReference type="Proteomes" id="UP000290289"/>
    </source>
</evidence>
<feature type="compositionally biased region" description="Polar residues" evidence="1">
    <location>
        <begin position="12"/>
        <end position="25"/>
    </location>
</feature>
<accession>A0A498IYC0</accession>
<organism evidence="2 3">
    <name type="scientific">Malus domestica</name>
    <name type="common">Apple</name>
    <name type="synonym">Pyrus malus</name>
    <dbReference type="NCBI Taxonomy" id="3750"/>
    <lineage>
        <taxon>Eukaryota</taxon>
        <taxon>Viridiplantae</taxon>
        <taxon>Streptophyta</taxon>
        <taxon>Embryophyta</taxon>
        <taxon>Tracheophyta</taxon>
        <taxon>Spermatophyta</taxon>
        <taxon>Magnoliopsida</taxon>
        <taxon>eudicotyledons</taxon>
        <taxon>Gunneridae</taxon>
        <taxon>Pentapetalae</taxon>
        <taxon>rosids</taxon>
        <taxon>fabids</taxon>
        <taxon>Rosales</taxon>
        <taxon>Rosaceae</taxon>
        <taxon>Amygdaloideae</taxon>
        <taxon>Maleae</taxon>
        <taxon>Malus</taxon>
    </lineage>
</organism>
<dbReference type="Proteomes" id="UP000290289">
    <property type="component" value="Chromosome 10"/>
</dbReference>
<evidence type="ECO:0000313" key="2">
    <source>
        <dbReference type="EMBL" id="RXH88096.1"/>
    </source>
</evidence>
<evidence type="ECO:0000256" key="1">
    <source>
        <dbReference type="SAM" id="MobiDB-lite"/>
    </source>
</evidence>
<sequence length="104" mass="11579">MDTGKTKKPSNIGPSHSSTPYDSNFLQQLSVPTSTNVTQVYPTMSLLTKNSHALPPSNQNSSSSFIAHEPFGLNPHLSQPYVMQDSHPYVYGRQHNPEESLYLF</sequence>
<name>A0A498IYC0_MALDO</name>
<dbReference type="EMBL" id="RDQH01000336">
    <property type="protein sequence ID" value="RXH88096.1"/>
    <property type="molecule type" value="Genomic_DNA"/>
</dbReference>
<protein>
    <submittedName>
        <fullName evidence="2">Uncharacterized protein</fullName>
    </submittedName>
</protein>
<reference evidence="2 3" key="1">
    <citation type="submission" date="2018-10" db="EMBL/GenBank/DDBJ databases">
        <title>A high-quality apple genome assembly.</title>
        <authorList>
            <person name="Hu J."/>
        </authorList>
    </citation>
    <scope>NUCLEOTIDE SEQUENCE [LARGE SCALE GENOMIC DNA]</scope>
    <source>
        <strain evidence="3">cv. HFTH1</strain>
        <tissue evidence="2">Young leaf</tissue>
    </source>
</reference>